<feature type="region of interest" description="Disordered" evidence="1">
    <location>
        <begin position="1070"/>
        <end position="1106"/>
    </location>
</feature>
<dbReference type="Proteomes" id="UP000364291">
    <property type="component" value="Unassembled WGS sequence"/>
</dbReference>
<protein>
    <submittedName>
        <fullName evidence="3">Uncharacterized protein</fullName>
    </submittedName>
</protein>
<sequence>MTRLHHAMPPHTHRYVAHARQARRSSMHPSFVEDWRAGMSTPPRELRHVSHSRMRRGTTPRETPAAGSVRDSGNTATREGSRAAFALGLLTVVCAAGVASAAAVPGVSRASGTATRALRPIGHRRETTEMPGVAAPAGLSHSETLSGLYGLLGVWPTHANGEGVMAQCLPVNPAQAVGAVAVSAYGNEGLRAGLISYRSDIRSAVVSMIREAVATSDEDTRAAFAGAEILVPSRTLLVVERASREGSPPRRMAYDASHAVSLHLRNEDGEWSEFALSLAFEAPALITPVVCGGKRSPLKDRCFAETYGPVFWGERWASIESRIGENDEIRFTLKRAGASIAPGWPSPESSILDSPDMEEVAELLIETVMKHAPRDRREESGASLMPRSRRDAISDGHAVNALASRLSLTGLECLAAVVQADKLHQHAISLLLHLWPDAPAEVHHEAPSHAQSVPALIRHEPFSGAHGRGVTWSLPPDVYVEYLPDRAQNGVKVFSIDGELYGASVAHTRKHASDLRPLEDMRAEWGPESLCRISRGIGADVDGMCLECHGDRDGEVSVTEQGATLTQHQAMQTSPMVRLRVAIYSHPFSTPDGSLAFFAFGRLGHFDDAGIPRVSEHSPVVDSSVYTTSLSGEMSYYEQATTAGPIGGRRVRLTLGDMRIAVPFGTYRDRRHDVLHGVVQLSHDVYYRFTLPVGADARTTHTVQLHHRLAEHRDIREYRAAQNHRAAAENAIVLPSICYGEARTLLQLYLKVWQHAPSPADVWQGLEDISLSVVEARRAIHTLTQAIEHRVAAFRTPPPSPGASGGVPPPEVDAALMPMFNRIWSHWQHYPAQADAFVNAISRDFVSRPAPLAVWSQLPFVGDVQTTRDVLSIFEDLFPGMEDLRGLVSGSARAARDVGDQMREVSGNANIAVAEVTLVDGTRTIYYCLSGLQQRSLSTNLMPVRTVDAGRAYRQRQENVISQRSQSPRTSANAAFTEPPHLRFVVADADLPTYNAASQGPQARTLDTERMILAQIYAEHPAGTNVIRSIMLCSRMPFCDSCAVNLAMVPYHYPDAELRFHYVTQAPRGRRAGDAATSVAPSPTLSPARGRGPTSGGALPSARDAL</sequence>
<dbReference type="EMBL" id="CABPSX010000012">
    <property type="protein sequence ID" value="VVG73653.1"/>
    <property type="molecule type" value="Genomic_DNA"/>
</dbReference>
<evidence type="ECO:0000313" key="4">
    <source>
        <dbReference type="Proteomes" id="UP000364291"/>
    </source>
</evidence>
<evidence type="ECO:0000256" key="1">
    <source>
        <dbReference type="SAM" id="MobiDB-lite"/>
    </source>
</evidence>
<organism evidence="3 4">
    <name type="scientific">Pandoraea apista</name>
    <dbReference type="NCBI Taxonomy" id="93218"/>
    <lineage>
        <taxon>Bacteria</taxon>
        <taxon>Pseudomonadati</taxon>
        <taxon>Pseudomonadota</taxon>
        <taxon>Betaproteobacteria</taxon>
        <taxon>Burkholderiales</taxon>
        <taxon>Burkholderiaceae</taxon>
        <taxon>Pandoraea</taxon>
    </lineage>
</organism>
<reference evidence="3 4" key="1">
    <citation type="submission" date="2019-08" db="EMBL/GenBank/DDBJ databases">
        <authorList>
            <person name="Peeters C."/>
        </authorList>
    </citation>
    <scope>NUCLEOTIDE SEQUENCE [LARGE SCALE GENOMIC DNA]</scope>
    <source>
        <strain evidence="3 4">LMG 18089</strain>
    </source>
</reference>
<accession>A0A5E5PBM0</accession>
<feature type="region of interest" description="Disordered" evidence="1">
    <location>
        <begin position="34"/>
        <end position="77"/>
    </location>
</feature>
<keyword evidence="2" id="KW-1133">Transmembrane helix</keyword>
<proteinExistence type="predicted"/>
<gene>
    <name evidence="3" type="ORF">PAP18089_04662</name>
</gene>
<dbReference type="AlphaFoldDB" id="A0A5E5PBM0"/>
<feature type="compositionally biased region" description="Basic residues" evidence="1">
    <location>
        <begin position="49"/>
        <end position="58"/>
    </location>
</feature>
<evidence type="ECO:0000256" key="2">
    <source>
        <dbReference type="SAM" id="Phobius"/>
    </source>
</evidence>
<keyword evidence="2" id="KW-0812">Transmembrane</keyword>
<keyword evidence="2" id="KW-0472">Membrane</keyword>
<feature type="transmembrane region" description="Helical" evidence="2">
    <location>
        <begin position="83"/>
        <end position="104"/>
    </location>
</feature>
<name>A0A5E5PBM0_9BURK</name>
<evidence type="ECO:0000313" key="3">
    <source>
        <dbReference type="EMBL" id="VVG73653.1"/>
    </source>
</evidence>